<feature type="region of interest" description="Disordered" evidence="6">
    <location>
        <begin position="1"/>
        <end position="21"/>
    </location>
</feature>
<comment type="caution">
    <text evidence="8">The sequence shown here is derived from an EMBL/GenBank/DDBJ whole genome shotgun (WGS) entry which is preliminary data.</text>
</comment>
<dbReference type="Gene3D" id="3.40.50.1700">
    <property type="entry name" value="Glycoside hydrolase family 3 C-terminal domain"/>
    <property type="match status" value="1"/>
</dbReference>
<evidence type="ECO:0000313" key="8">
    <source>
        <dbReference type="EMBL" id="KAG5648831.1"/>
    </source>
</evidence>
<protein>
    <recommendedName>
        <fullName evidence="3">beta-glucosidase</fullName>
        <ecNumber evidence="3">3.2.1.21</ecNumber>
    </recommendedName>
</protein>
<dbReference type="EC" id="3.2.1.21" evidence="3"/>
<dbReference type="Gene3D" id="2.60.40.10">
    <property type="entry name" value="Immunoglobulins"/>
    <property type="match status" value="1"/>
</dbReference>
<evidence type="ECO:0000256" key="3">
    <source>
        <dbReference type="ARBA" id="ARBA00012744"/>
    </source>
</evidence>
<reference evidence="8" key="2">
    <citation type="submission" date="2021-10" db="EMBL/GenBank/DDBJ databases">
        <title>Phylogenomics reveals ancestral predisposition of the termite-cultivated fungus Termitomyces towards a domesticated lifestyle.</title>
        <authorList>
            <person name="Auxier B."/>
            <person name="Grum-Grzhimaylo A."/>
            <person name="Cardenas M.E."/>
            <person name="Lodge J.D."/>
            <person name="Laessoe T."/>
            <person name="Pedersen O."/>
            <person name="Smith M.E."/>
            <person name="Kuyper T.W."/>
            <person name="Franco-Molano E.A."/>
            <person name="Baroni T.J."/>
            <person name="Aanen D.K."/>
        </authorList>
    </citation>
    <scope>NUCLEOTIDE SEQUENCE</scope>
    <source>
        <strain evidence="8">AP01</strain>
        <tissue evidence="8">Mycelium</tissue>
    </source>
</reference>
<organism evidence="8 9">
    <name type="scientific">Asterophora parasitica</name>
    <dbReference type="NCBI Taxonomy" id="117018"/>
    <lineage>
        <taxon>Eukaryota</taxon>
        <taxon>Fungi</taxon>
        <taxon>Dikarya</taxon>
        <taxon>Basidiomycota</taxon>
        <taxon>Agaricomycotina</taxon>
        <taxon>Agaricomycetes</taxon>
        <taxon>Agaricomycetidae</taxon>
        <taxon>Agaricales</taxon>
        <taxon>Tricholomatineae</taxon>
        <taxon>Lyophyllaceae</taxon>
        <taxon>Asterophora</taxon>
    </lineage>
</organism>
<evidence type="ECO:0000256" key="2">
    <source>
        <dbReference type="ARBA" id="ARBA00005336"/>
    </source>
</evidence>
<dbReference type="Proteomes" id="UP000775547">
    <property type="component" value="Unassembled WGS sequence"/>
</dbReference>
<dbReference type="InterPro" id="IPR013783">
    <property type="entry name" value="Ig-like_fold"/>
</dbReference>
<dbReference type="InterPro" id="IPR050288">
    <property type="entry name" value="Cellulose_deg_GH3"/>
</dbReference>
<accession>A0A9P7GF60</accession>
<dbReference type="Pfam" id="PF14310">
    <property type="entry name" value="Fn3-like"/>
    <property type="match status" value="1"/>
</dbReference>
<dbReference type="SUPFAM" id="SSF52279">
    <property type="entry name" value="Beta-D-glucan exohydrolase, C-terminal domain"/>
    <property type="match status" value="1"/>
</dbReference>
<evidence type="ECO:0000256" key="1">
    <source>
        <dbReference type="ARBA" id="ARBA00000448"/>
    </source>
</evidence>
<dbReference type="SMART" id="SM01217">
    <property type="entry name" value="Fn3_like"/>
    <property type="match status" value="1"/>
</dbReference>
<sequence>MFYSEFWHSKRMEDSPSYPSFGDQGQEYGKILYNEVSGTHHKVITMSTTLPQGIFVGYRGFEVRNLVPLFPFGFGLSYTKFEYSGIEASAISPEGKFTVSFDVKNIGDVEGREVAQIYVTDLVSSLPRPAKELKGFVKVNLNPGEIKRVEHTLDRDALSFYDDRGAHWIAEAGKFSVLVGASSVDIRLTKEVELAQEIAWTGL</sequence>
<dbReference type="OrthoDB" id="3036196at2759"/>
<comment type="similarity">
    <text evidence="2">Belongs to the glycosyl hydrolase 3 family.</text>
</comment>
<dbReference type="EMBL" id="JABCKV010000001">
    <property type="protein sequence ID" value="KAG5648831.1"/>
    <property type="molecule type" value="Genomic_DNA"/>
</dbReference>
<dbReference type="PANTHER" id="PTHR42715:SF10">
    <property type="entry name" value="BETA-GLUCOSIDASE"/>
    <property type="match status" value="1"/>
</dbReference>
<keyword evidence="9" id="KW-1185">Reference proteome</keyword>
<dbReference type="FunFam" id="2.60.40.10:FF:000495">
    <property type="entry name" value="Periplasmic beta-glucosidase"/>
    <property type="match status" value="1"/>
</dbReference>
<proteinExistence type="inferred from homology"/>
<reference evidence="8" key="1">
    <citation type="submission" date="2020-07" db="EMBL/GenBank/DDBJ databases">
        <authorList>
            <person name="Nieuwenhuis M."/>
            <person name="Van De Peppel L.J.J."/>
        </authorList>
    </citation>
    <scope>NUCLEOTIDE SEQUENCE</scope>
    <source>
        <strain evidence="8">AP01</strain>
        <tissue evidence="8">Mycelium</tissue>
    </source>
</reference>
<dbReference type="GO" id="GO:0008422">
    <property type="term" value="F:beta-glucosidase activity"/>
    <property type="evidence" value="ECO:0007669"/>
    <property type="project" value="UniProtKB-EC"/>
</dbReference>
<dbReference type="GO" id="GO:0005975">
    <property type="term" value="P:carbohydrate metabolic process"/>
    <property type="evidence" value="ECO:0007669"/>
    <property type="project" value="InterPro"/>
</dbReference>
<feature type="domain" description="Fibronectin type III-like" evidence="7">
    <location>
        <begin position="113"/>
        <end position="183"/>
    </location>
</feature>
<evidence type="ECO:0000313" key="9">
    <source>
        <dbReference type="Proteomes" id="UP000775547"/>
    </source>
</evidence>
<dbReference type="InterPro" id="IPR026891">
    <property type="entry name" value="Fn3-like"/>
</dbReference>
<keyword evidence="4" id="KW-0378">Hydrolase</keyword>
<evidence type="ECO:0000256" key="6">
    <source>
        <dbReference type="SAM" id="MobiDB-lite"/>
    </source>
</evidence>
<keyword evidence="5" id="KW-0326">Glycosidase</keyword>
<dbReference type="PANTHER" id="PTHR42715">
    <property type="entry name" value="BETA-GLUCOSIDASE"/>
    <property type="match status" value="1"/>
</dbReference>
<evidence type="ECO:0000259" key="7">
    <source>
        <dbReference type="SMART" id="SM01217"/>
    </source>
</evidence>
<evidence type="ECO:0000256" key="5">
    <source>
        <dbReference type="ARBA" id="ARBA00023295"/>
    </source>
</evidence>
<dbReference type="InterPro" id="IPR036881">
    <property type="entry name" value="Glyco_hydro_3_C_sf"/>
</dbReference>
<comment type="catalytic activity">
    <reaction evidence="1">
        <text>Hydrolysis of terminal, non-reducing beta-D-glucosyl residues with release of beta-D-glucose.</text>
        <dbReference type="EC" id="3.2.1.21"/>
    </reaction>
</comment>
<name>A0A9P7GF60_9AGAR</name>
<evidence type="ECO:0000256" key="4">
    <source>
        <dbReference type="ARBA" id="ARBA00022801"/>
    </source>
</evidence>
<dbReference type="AlphaFoldDB" id="A0A9P7GF60"/>
<gene>
    <name evidence="8" type="ORF">DXG03_000180</name>
</gene>